<dbReference type="RefSeq" id="WP_248549932.1">
    <property type="nucleotide sequence ID" value="NZ_JALPRK010000001.1"/>
</dbReference>
<dbReference type="InterPro" id="IPR009057">
    <property type="entry name" value="Homeodomain-like_sf"/>
</dbReference>
<dbReference type="SUPFAM" id="SSF52172">
    <property type="entry name" value="CheY-like"/>
    <property type="match status" value="1"/>
</dbReference>
<dbReference type="PROSITE" id="PS01124">
    <property type="entry name" value="HTH_ARAC_FAMILY_2"/>
    <property type="match status" value="1"/>
</dbReference>
<feature type="modified residue" description="4-aspartylphosphate" evidence="4">
    <location>
        <position position="55"/>
    </location>
</feature>
<dbReference type="GO" id="GO:0043565">
    <property type="term" value="F:sequence-specific DNA binding"/>
    <property type="evidence" value="ECO:0007669"/>
    <property type="project" value="InterPro"/>
</dbReference>
<feature type="domain" description="Response regulatory" evidence="6">
    <location>
        <begin position="3"/>
        <end position="120"/>
    </location>
</feature>
<dbReference type="InterPro" id="IPR018062">
    <property type="entry name" value="HTH_AraC-typ_CS"/>
</dbReference>
<dbReference type="PROSITE" id="PS50110">
    <property type="entry name" value="RESPONSE_REGULATORY"/>
    <property type="match status" value="1"/>
</dbReference>
<dbReference type="PANTHER" id="PTHR43280">
    <property type="entry name" value="ARAC-FAMILY TRANSCRIPTIONAL REGULATOR"/>
    <property type="match status" value="1"/>
</dbReference>
<keyword evidence="4" id="KW-0597">Phosphoprotein</keyword>
<dbReference type="InterPro" id="IPR020449">
    <property type="entry name" value="Tscrpt_reg_AraC-type_HTH"/>
</dbReference>
<comment type="caution">
    <text evidence="7">The sequence shown here is derived from an EMBL/GenBank/DDBJ whole genome shotgun (WGS) entry which is preliminary data.</text>
</comment>
<dbReference type="PANTHER" id="PTHR43280:SF10">
    <property type="entry name" value="REGULATORY PROTEIN POCR"/>
    <property type="match status" value="1"/>
</dbReference>
<feature type="domain" description="HTH araC/xylS-type" evidence="5">
    <location>
        <begin position="428"/>
        <end position="526"/>
    </location>
</feature>
<keyword evidence="8" id="KW-1185">Reference proteome</keyword>
<evidence type="ECO:0000313" key="8">
    <source>
        <dbReference type="Proteomes" id="UP001139534"/>
    </source>
</evidence>
<dbReference type="Proteomes" id="UP001139534">
    <property type="component" value="Unassembled WGS sequence"/>
</dbReference>
<accession>A0A9X2BRJ0</accession>
<proteinExistence type="predicted"/>
<protein>
    <submittedName>
        <fullName evidence="7">Response regulator</fullName>
    </submittedName>
</protein>
<dbReference type="Pfam" id="PF17853">
    <property type="entry name" value="GGDEF_2"/>
    <property type="match status" value="1"/>
</dbReference>
<keyword evidence="2" id="KW-0238">DNA-binding</keyword>
<sequence>MYSIFLVDDEELELEMMRDFIRWEDMGIYVAGVGINGKDAQEKIHAIQPDIVLTDVQMPLMDGLELAKWVSEHYDWMQIVFLTGHDEFSYVKSALHVGAVGYLLKPLDLEEIAGVMGRVKQKCEEVRLKYKSIQMTKAKLLKELLHEKDPARREQFAAQLGKLERRETAGSYTLALCSVDHFTGGEETSTVRGSEQSEAAISRLPEVAEEYFHAVRKDAVVAALQEGELVIFIEAESGSQPSVTREQWGTLQQTIRGQLGLSVTLAVGNEEADPVGIARLYEQARGLRDERFYLEPGQIIDAGDVKPGYRYDTLPPFPEQEWLEALQQLRGEEAEGMLREFLANVRQLRIDKPLVYEWAIDLLTRLEERLHSPSLQGHAEPVKRAVLYQSVYDCQTLQEMEANIRRATSHYLNLLMERSTDKNAKLVHQVCQIIDQTFHEPITIQSLSSQVYLSPNYLRSIFRDKTGMTIHDYLTRIRLEKSKEMLADPSLKVQDIAQKIGYESTSYFISLFLKNQGVTPNEYRKNL</sequence>
<dbReference type="Pfam" id="PF00072">
    <property type="entry name" value="Response_reg"/>
    <property type="match status" value="1"/>
</dbReference>
<evidence type="ECO:0000256" key="4">
    <source>
        <dbReference type="PROSITE-ProRule" id="PRU00169"/>
    </source>
</evidence>
<dbReference type="GO" id="GO:0003700">
    <property type="term" value="F:DNA-binding transcription factor activity"/>
    <property type="evidence" value="ECO:0007669"/>
    <property type="project" value="InterPro"/>
</dbReference>
<evidence type="ECO:0000256" key="1">
    <source>
        <dbReference type="ARBA" id="ARBA00023015"/>
    </source>
</evidence>
<dbReference type="InterPro" id="IPR041522">
    <property type="entry name" value="CdaR_GGDEF"/>
</dbReference>
<dbReference type="PROSITE" id="PS00041">
    <property type="entry name" value="HTH_ARAC_FAMILY_1"/>
    <property type="match status" value="1"/>
</dbReference>
<dbReference type="SUPFAM" id="SSF46689">
    <property type="entry name" value="Homeodomain-like"/>
    <property type="match status" value="2"/>
</dbReference>
<gene>
    <name evidence="7" type="ORF">M0651_00635</name>
</gene>
<name>A0A9X2BRJ0_9BACL</name>
<evidence type="ECO:0000259" key="5">
    <source>
        <dbReference type="PROSITE" id="PS01124"/>
    </source>
</evidence>
<dbReference type="InterPro" id="IPR011006">
    <property type="entry name" value="CheY-like_superfamily"/>
</dbReference>
<dbReference type="PRINTS" id="PR00032">
    <property type="entry name" value="HTHARAC"/>
</dbReference>
<reference evidence="7" key="1">
    <citation type="submission" date="2022-04" db="EMBL/GenBank/DDBJ databases">
        <authorList>
            <person name="Seo M.-J."/>
        </authorList>
    </citation>
    <scope>NUCLEOTIDE SEQUENCE</scope>
    <source>
        <strain evidence="7">MBLB2552</strain>
    </source>
</reference>
<dbReference type="CDD" id="cd17536">
    <property type="entry name" value="REC_YesN-like"/>
    <property type="match status" value="1"/>
</dbReference>
<evidence type="ECO:0000259" key="6">
    <source>
        <dbReference type="PROSITE" id="PS50110"/>
    </source>
</evidence>
<evidence type="ECO:0000313" key="7">
    <source>
        <dbReference type="EMBL" id="MCK8485676.1"/>
    </source>
</evidence>
<keyword evidence="1" id="KW-0805">Transcription regulation</keyword>
<dbReference type="Pfam" id="PF12833">
    <property type="entry name" value="HTH_18"/>
    <property type="match status" value="1"/>
</dbReference>
<dbReference type="Gene3D" id="3.40.50.2300">
    <property type="match status" value="1"/>
</dbReference>
<dbReference type="Gene3D" id="1.10.10.60">
    <property type="entry name" value="Homeodomain-like"/>
    <property type="match status" value="2"/>
</dbReference>
<dbReference type="SMART" id="SM00342">
    <property type="entry name" value="HTH_ARAC"/>
    <property type="match status" value="1"/>
</dbReference>
<keyword evidence="3" id="KW-0804">Transcription</keyword>
<dbReference type="AlphaFoldDB" id="A0A9X2BRJ0"/>
<organism evidence="7 8">
    <name type="scientific">Paenibacillus mellifer</name>
    <dbReference type="NCBI Taxonomy" id="2937794"/>
    <lineage>
        <taxon>Bacteria</taxon>
        <taxon>Bacillati</taxon>
        <taxon>Bacillota</taxon>
        <taxon>Bacilli</taxon>
        <taxon>Bacillales</taxon>
        <taxon>Paenibacillaceae</taxon>
        <taxon>Paenibacillus</taxon>
    </lineage>
</organism>
<dbReference type="EMBL" id="JALPRK010000001">
    <property type="protein sequence ID" value="MCK8485676.1"/>
    <property type="molecule type" value="Genomic_DNA"/>
</dbReference>
<evidence type="ECO:0000256" key="2">
    <source>
        <dbReference type="ARBA" id="ARBA00023125"/>
    </source>
</evidence>
<dbReference type="GO" id="GO:0000160">
    <property type="term" value="P:phosphorelay signal transduction system"/>
    <property type="evidence" value="ECO:0007669"/>
    <property type="project" value="InterPro"/>
</dbReference>
<dbReference type="SMART" id="SM00448">
    <property type="entry name" value="REC"/>
    <property type="match status" value="1"/>
</dbReference>
<dbReference type="InterPro" id="IPR001789">
    <property type="entry name" value="Sig_transdc_resp-reg_receiver"/>
</dbReference>
<evidence type="ECO:0000256" key="3">
    <source>
        <dbReference type="ARBA" id="ARBA00023163"/>
    </source>
</evidence>
<dbReference type="InterPro" id="IPR018060">
    <property type="entry name" value="HTH_AraC"/>
</dbReference>